<dbReference type="GO" id="GO:0006508">
    <property type="term" value="P:proteolysis"/>
    <property type="evidence" value="ECO:0007669"/>
    <property type="project" value="InterPro"/>
</dbReference>
<protein>
    <recommendedName>
        <fullName evidence="1">Peptidase C39 domain-containing protein</fullName>
    </recommendedName>
</protein>
<reference evidence="2 3" key="1">
    <citation type="journal article" date="2016" name="Nat. Commun.">
        <title>Thousands of microbial genomes shed light on interconnected biogeochemical processes in an aquifer system.</title>
        <authorList>
            <person name="Anantharaman K."/>
            <person name="Brown C.T."/>
            <person name="Hug L.A."/>
            <person name="Sharon I."/>
            <person name="Castelle C.J."/>
            <person name="Probst A.J."/>
            <person name="Thomas B.C."/>
            <person name="Singh A."/>
            <person name="Wilkins M.J."/>
            <person name="Karaoz U."/>
            <person name="Brodie E.L."/>
            <person name="Williams K.H."/>
            <person name="Hubbard S.S."/>
            <person name="Banfield J.F."/>
        </authorList>
    </citation>
    <scope>NUCLEOTIDE SEQUENCE [LARGE SCALE GENOMIC DNA]</scope>
</reference>
<name>A0A1G1WBG8_9BACT</name>
<accession>A0A1G1WBG8</accession>
<dbReference type="GO" id="GO:0005524">
    <property type="term" value="F:ATP binding"/>
    <property type="evidence" value="ECO:0007669"/>
    <property type="project" value="InterPro"/>
</dbReference>
<dbReference type="GO" id="GO:0008233">
    <property type="term" value="F:peptidase activity"/>
    <property type="evidence" value="ECO:0007669"/>
    <property type="project" value="InterPro"/>
</dbReference>
<evidence type="ECO:0000313" key="2">
    <source>
        <dbReference type="EMBL" id="OGY24870.1"/>
    </source>
</evidence>
<sequence length="242" mass="28139">MTLNIPIFKQPRQECGTTCLQMVLSYWGRHTPIEELKKECSIGSPKWRDWEYRLGLAALKKAFKPIIITMQTFTFDPTWFNLPNTDLIKKLKLELEISKKMTRETNTENRYFFWHDPKLEIPEIESAIRYLEAGGEILFKPLSKDLIKSFLSKGAPIIAPHNPSIIHKIPRQDQTGSDWKSDDIGGSHWGHIVVVAGYDSDRFFISDPSDWFVKSQKYWVEQDLFIEAVSQNDHQLLIIDKA</sequence>
<comment type="caution">
    <text evidence="2">The sequence shown here is derived from an EMBL/GenBank/DDBJ whole genome shotgun (WGS) entry which is preliminary data.</text>
</comment>
<gene>
    <name evidence="2" type="ORF">A2134_02290</name>
</gene>
<dbReference type="EMBL" id="MHCR01000030">
    <property type="protein sequence ID" value="OGY24870.1"/>
    <property type="molecule type" value="Genomic_DNA"/>
</dbReference>
<dbReference type="InterPro" id="IPR005074">
    <property type="entry name" value="Peptidase_C39"/>
</dbReference>
<dbReference type="Pfam" id="PF03412">
    <property type="entry name" value="Peptidase_C39"/>
    <property type="match status" value="1"/>
</dbReference>
<dbReference type="Gene3D" id="3.90.70.10">
    <property type="entry name" value="Cysteine proteinases"/>
    <property type="match status" value="1"/>
</dbReference>
<feature type="domain" description="Peptidase C39" evidence="1">
    <location>
        <begin position="9"/>
        <end position="42"/>
    </location>
</feature>
<evidence type="ECO:0000259" key="1">
    <source>
        <dbReference type="Pfam" id="PF03412"/>
    </source>
</evidence>
<dbReference type="GO" id="GO:0016020">
    <property type="term" value="C:membrane"/>
    <property type="evidence" value="ECO:0007669"/>
    <property type="project" value="InterPro"/>
</dbReference>
<proteinExistence type="predicted"/>
<organism evidence="2 3">
    <name type="scientific">Candidatus Woykebacteria bacterium RBG_16_39_9b</name>
    <dbReference type="NCBI Taxonomy" id="1802595"/>
    <lineage>
        <taxon>Bacteria</taxon>
        <taxon>Candidatus Woykeibacteriota</taxon>
    </lineage>
</organism>
<dbReference type="Proteomes" id="UP000178162">
    <property type="component" value="Unassembled WGS sequence"/>
</dbReference>
<evidence type="ECO:0000313" key="3">
    <source>
        <dbReference type="Proteomes" id="UP000178162"/>
    </source>
</evidence>
<dbReference type="AlphaFoldDB" id="A0A1G1WBG8"/>